<keyword evidence="6" id="KW-0736">Signalosome</keyword>
<dbReference type="Pfam" id="PF22241">
    <property type="entry name" value="PSMD12-CSN4_N"/>
    <property type="match status" value="1"/>
</dbReference>
<dbReference type="InterPro" id="IPR040134">
    <property type="entry name" value="PSMD12/CSN4"/>
</dbReference>
<dbReference type="InterPro" id="IPR000717">
    <property type="entry name" value="PCI_dom"/>
</dbReference>
<protein>
    <recommendedName>
        <fullName evidence="4">COP9 signalosome complex subunit 4</fullName>
    </recommendedName>
</protein>
<dbReference type="EMBL" id="JAUCMV010000002">
    <property type="protein sequence ID" value="KAK0420682.1"/>
    <property type="molecule type" value="Genomic_DNA"/>
</dbReference>
<name>A0AA39IA94_9BILA</name>
<organism evidence="9 10">
    <name type="scientific">Steinernema hermaphroditum</name>
    <dbReference type="NCBI Taxonomy" id="289476"/>
    <lineage>
        <taxon>Eukaryota</taxon>
        <taxon>Metazoa</taxon>
        <taxon>Ecdysozoa</taxon>
        <taxon>Nematoda</taxon>
        <taxon>Chromadorea</taxon>
        <taxon>Rhabditida</taxon>
        <taxon>Tylenchina</taxon>
        <taxon>Panagrolaimomorpha</taxon>
        <taxon>Strongyloidoidea</taxon>
        <taxon>Steinernematidae</taxon>
        <taxon>Steinernema</taxon>
    </lineage>
</organism>
<keyword evidence="10" id="KW-1185">Reference proteome</keyword>
<evidence type="ECO:0000313" key="9">
    <source>
        <dbReference type="EMBL" id="KAK0420682.1"/>
    </source>
</evidence>
<comment type="subcellular location">
    <subcellularLocation>
        <location evidence="2">Cytoplasm</location>
    </subcellularLocation>
    <subcellularLocation>
        <location evidence="1">Nucleus</location>
    </subcellularLocation>
</comment>
<evidence type="ECO:0000256" key="3">
    <source>
        <dbReference type="ARBA" id="ARBA00010417"/>
    </source>
</evidence>
<dbReference type="Gene3D" id="1.10.10.10">
    <property type="entry name" value="Winged helix-like DNA-binding domain superfamily/Winged helix DNA-binding domain"/>
    <property type="match status" value="1"/>
</dbReference>
<proteinExistence type="inferred from homology"/>
<dbReference type="AlphaFoldDB" id="A0AA39IA94"/>
<dbReference type="PANTHER" id="PTHR10855">
    <property type="entry name" value="26S PROTEASOME NON-ATPASE REGULATORY SUBUNIT 12/COP9 SIGNALOSOME COMPLEX SUBUNIT 4"/>
    <property type="match status" value="1"/>
</dbReference>
<dbReference type="PROSITE" id="PS50250">
    <property type="entry name" value="PCI"/>
    <property type="match status" value="1"/>
</dbReference>
<dbReference type="PANTHER" id="PTHR10855:SF2">
    <property type="entry name" value="COP9 SIGNALOSOME COMPLEX SUBUNIT 4"/>
    <property type="match status" value="1"/>
</dbReference>
<comment type="similarity">
    <text evidence="3">Belongs to the CSN4 family.</text>
</comment>
<evidence type="ECO:0000256" key="7">
    <source>
        <dbReference type="ARBA" id="ARBA00023242"/>
    </source>
</evidence>
<reference evidence="9" key="1">
    <citation type="submission" date="2023-06" db="EMBL/GenBank/DDBJ databases">
        <title>Genomic analysis of the entomopathogenic nematode Steinernema hermaphroditum.</title>
        <authorList>
            <person name="Schwarz E.M."/>
            <person name="Heppert J.K."/>
            <person name="Baniya A."/>
            <person name="Schwartz H.T."/>
            <person name="Tan C.-H."/>
            <person name="Antoshechkin I."/>
            <person name="Sternberg P.W."/>
            <person name="Goodrich-Blair H."/>
            <person name="Dillman A.R."/>
        </authorList>
    </citation>
    <scope>NUCLEOTIDE SEQUENCE</scope>
    <source>
        <strain evidence="9">PS9179</strain>
        <tissue evidence="9">Whole animal</tissue>
    </source>
</reference>
<feature type="domain" description="PCI" evidence="8">
    <location>
        <begin position="373"/>
        <end position="541"/>
    </location>
</feature>
<dbReference type="SUPFAM" id="SSF46785">
    <property type="entry name" value="Winged helix' DNA-binding domain"/>
    <property type="match status" value="1"/>
</dbReference>
<dbReference type="InterPro" id="IPR036390">
    <property type="entry name" value="WH_DNA-bd_sf"/>
</dbReference>
<gene>
    <name evidence="9" type="ORF">QR680_014824</name>
</gene>
<evidence type="ECO:0000256" key="5">
    <source>
        <dbReference type="ARBA" id="ARBA00022490"/>
    </source>
</evidence>
<dbReference type="InterPro" id="IPR054559">
    <property type="entry name" value="PSMD12-CSN4-like_N"/>
</dbReference>
<comment type="caution">
    <text evidence="9">The sequence shown here is derived from an EMBL/GenBank/DDBJ whole genome shotgun (WGS) entry which is preliminary data.</text>
</comment>
<evidence type="ECO:0000313" key="10">
    <source>
        <dbReference type="Proteomes" id="UP001175271"/>
    </source>
</evidence>
<dbReference type="SMART" id="SM00088">
    <property type="entry name" value="PINT"/>
    <property type="match status" value="1"/>
</dbReference>
<accession>A0AA39IA94</accession>
<evidence type="ECO:0000259" key="8">
    <source>
        <dbReference type="PROSITE" id="PS50250"/>
    </source>
</evidence>
<keyword evidence="5" id="KW-0963">Cytoplasm</keyword>
<dbReference type="GO" id="GO:0008180">
    <property type="term" value="C:COP9 signalosome"/>
    <property type="evidence" value="ECO:0007669"/>
    <property type="project" value="UniProtKB-KW"/>
</dbReference>
<dbReference type="Pfam" id="PF01399">
    <property type="entry name" value="PCI"/>
    <property type="match status" value="1"/>
</dbReference>
<sequence>MLEYLELDRICCECIYFPIRIRGQLRVSLLLALHETGFRAPGEALPSGELEGGDGLRGPRALQVLKVPRRRRGLLLGLFGIQWRHSTPRPLPTPDDAPAPLRSRRSEDSFLIDTPISECGTGSVGIGRLFEDATAPLPLTARPKVGPPPIPLATTCRVKFKMATALFYDEALNGAEIRTILLSTMDHKEQTEKLVAMMKKAVNNPDADESQLVDDLSCFAETIVNSEGASMVVSRAVVAAMVEEMKPRGPVVTTDVVVELGDRLLKIVQPRVISYEEQAASIRIRMAEIYESQDKYIAAAEMLNSIPMETGQRMYTPEMKFRTYLRIARMYIMAGEIVQAERNLNRASFLQSAAGCDDLQVQYKLLCAEILDRNGKFIDAAQRYYQLSMLPGLTNTEKTECLSNAITCTVLASPSQHKTRLLTALCKDDRCTTLPAFPIIDKMFKEMIIRPSELASFEATLKDYQKKCAGGSSMLQKAVVEQNMLAACQLYKNISFEVLGEMLGIGAEKAEMLACEMIADGRFQATIDQVEGYIFFKDRASGFLDQQVQQTFDQVNKIAEMIYAAHPEWCAQQLAEKTAPASH</sequence>
<evidence type="ECO:0000256" key="6">
    <source>
        <dbReference type="ARBA" id="ARBA00022790"/>
    </source>
</evidence>
<dbReference type="Proteomes" id="UP001175271">
    <property type="component" value="Unassembled WGS sequence"/>
</dbReference>
<evidence type="ECO:0000256" key="1">
    <source>
        <dbReference type="ARBA" id="ARBA00004123"/>
    </source>
</evidence>
<evidence type="ECO:0000256" key="4">
    <source>
        <dbReference type="ARBA" id="ARBA00014881"/>
    </source>
</evidence>
<keyword evidence="7" id="KW-0539">Nucleus</keyword>
<dbReference type="GO" id="GO:0005829">
    <property type="term" value="C:cytosol"/>
    <property type="evidence" value="ECO:0007669"/>
    <property type="project" value="TreeGrafter"/>
</dbReference>
<evidence type="ECO:0000256" key="2">
    <source>
        <dbReference type="ARBA" id="ARBA00004496"/>
    </source>
</evidence>
<dbReference type="InterPro" id="IPR036388">
    <property type="entry name" value="WH-like_DNA-bd_sf"/>
</dbReference>